<gene>
    <name evidence="3" type="ORF">NIT7321_00582</name>
</gene>
<dbReference type="NCBIfam" id="TIGR01644">
    <property type="entry name" value="phage_P2_V"/>
    <property type="match status" value="1"/>
</dbReference>
<proteinExistence type="predicted"/>
<name>A0A0H5CYZ4_9RHOB</name>
<dbReference type="Pfam" id="PF04717">
    <property type="entry name" value="Phage_base_V"/>
    <property type="match status" value="1"/>
</dbReference>
<reference evidence="4" key="1">
    <citation type="submission" date="2015-05" db="EMBL/GenBank/DDBJ databases">
        <authorList>
            <person name="Rodrigo-Torres Lidia"/>
            <person name="Arahal R.David."/>
        </authorList>
    </citation>
    <scope>NUCLEOTIDE SEQUENCE [LARGE SCALE GENOMIC DNA]</scope>
    <source>
        <strain evidence="4">CECT 7321</strain>
    </source>
</reference>
<dbReference type="AlphaFoldDB" id="A0A0H5CYZ4"/>
<dbReference type="Gene3D" id="2.40.50.230">
    <property type="entry name" value="Gp5 N-terminal domain"/>
    <property type="match status" value="1"/>
</dbReference>
<evidence type="ECO:0000256" key="1">
    <source>
        <dbReference type="SAM" id="Coils"/>
    </source>
</evidence>
<protein>
    <submittedName>
        <fullName evidence="3">Phage baseplate assembly protein V</fullName>
    </submittedName>
</protein>
<dbReference type="EMBL" id="CVRL01000006">
    <property type="protein sequence ID" value="CRL09748.1"/>
    <property type="molecule type" value="Genomic_DNA"/>
</dbReference>
<dbReference type="InterPro" id="IPR037026">
    <property type="entry name" value="Vgr_OB-fold_dom_sf"/>
</dbReference>
<feature type="coiled-coil region" evidence="1">
    <location>
        <begin position="1"/>
        <end position="28"/>
    </location>
</feature>
<accession>A0A0H5CYZ4</accession>
<dbReference type="RefSeq" id="WP_050672530.1">
    <property type="nucleotide sequence ID" value="NZ_CANLNU010000014.1"/>
</dbReference>
<dbReference type="Proteomes" id="UP000043764">
    <property type="component" value="Unassembled WGS sequence"/>
</dbReference>
<keyword evidence="4" id="KW-1185">Reference proteome</keyword>
<feature type="domain" description="Gp5/Type VI secretion system Vgr protein OB-fold" evidence="2">
    <location>
        <begin position="27"/>
        <end position="94"/>
    </location>
</feature>
<evidence type="ECO:0000313" key="4">
    <source>
        <dbReference type="Proteomes" id="UP000043764"/>
    </source>
</evidence>
<evidence type="ECO:0000259" key="2">
    <source>
        <dbReference type="Pfam" id="PF04717"/>
    </source>
</evidence>
<evidence type="ECO:0000313" key="3">
    <source>
        <dbReference type="EMBL" id="CRL09748.1"/>
    </source>
</evidence>
<dbReference type="InterPro" id="IPR006531">
    <property type="entry name" value="Gp5/Vgr_OB"/>
</dbReference>
<organism evidence="3 4">
    <name type="scientific">Phaeobacter italicus</name>
    <dbReference type="NCBI Taxonomy" id="481446"/>
    <lineage>
        <taxon>Bacteria</taxon>
        <taxon>Pseudomonadati</taxon>
        <taxon>Pseudomonadota</taxon>
        <taxon>Alphaproteobacteria</taxon>
        <taxon>Rhodobacterales</taxon>
        <taxon>Roseobacteraceae</taxon>
        <taxon>Phaeobacter</taxon>
    </lineage>
</organism>
<dbReference type="InterPro" id="IPR013046">
    <property type="entry name" value="GpV/Gp45"/>
</dbReference>
<sequence>MDDLGRVLSEILRRLGELERRIRSQSRTGVVVKVDAKRGLARVQLNDGPHPFVTGWLPWEEGAAGEAKTHLPPSVGQQVKVYSESGDLHDGTIQASINSNANGRPSGAGDEFVLMQVGDALISVRGGGSEIVLKVGASSVVLTAGGVVVDGPRIDLAP</sequence>
<keyword evidence="1" id="KW-0175">Coiled coil</keyword>